<name>A0A0H2QZA9_9AGAM</name>
<accession>A0A0H2QZA9</accession>
<protein>
    <submittedName>
        <fullName evidence="1">Uncharacterized protein</fullName>
    </submittedName>
</protein>
<proteinExistence type="predicted"/>
<dbReference type="InParanoid" id="A0A0H2QZA9"/>
<organism evidence="1 2">
    <name type="scientific">Schizopora paradoxa</name>
    <dbReference type="NCBI Taxonomy" id="27342"/>
    <lineage>
        <taxon>Eukaryota</taxon>
        <taxon>Fungi</taxon>
        <taxon>Dikarya</taxon>
        <taxon>Basidiomycota</taxon>
        <taxon>Agaricomycotina</taxon>
        <taxon>Agaricomycetes</taxon>
        <taxon>Hymenochaetales</taxon>
        <taxon>Schizoporaceae</taxon>
        <taxon>Schizopora</taxon>
    </lineage>
</organism>
<dbReference type="Proteomes" id="UP000053477">
    <property type="component" value="Unassembled WGS sequence"/>
</dbReference>
<dbReference type="EMBL" id="KQ086599">
    <property type="protein sequence ID" value="KLO04312.1"/>
    <property type="molecule type" value="Genomic_DNA"/>
</dbReference>
<evidence type="ECO:0000313" key="2">
    <source>
        <dbReference type="Proteomes" id="UP000053477"/>
    </source>
</evidence>
<dbReference type="AlphaFoldDB" id="A0A0H2QZA9"/>
<gene>
    <name evidence="1" type="ORF">SCHPADRAFT_897132</name>
</gene>
<evidence type="ECO:0000313" key="1">
    <source>
        <dbReference type="EMBL" id="KLO04312.1"/>
    </source>
</evidence>
<reference evidence="1 2" key="1">
    <citation type="submission" date="2015-04" db="EMBL/GenBank/DDBJ databases">
        <title>Complete genome sequence of Schizopora paradoxa KUC8140, a cosmopolitan wood degrader in East Asia.</title>
        <authorList>
            <consortium name="DOE Joint Genome Institute"/>
            <person name="Min B."/>
            <person name="Park H."/>
            <person name="Jang Y."/>
            <person name="Kim J.-J."/>
            <person name="Kim K.H."/>
            <person name="Pangilinan J."/>
            <person name="Lipzen A."/>
            <person name="Riley R."/>
            <person name="Grigoriev I.V."/>
            <person name="Spatafora J.W."/>
            <person name="Choi I.-G."/>
        </authorList>
    </citation>
    <scope>NUCLEOTIDE SEQUENCE [LARGE SCALE GENOMIC DNA]</scope>
    <source>
        <strain evidence="1 2">KUC8140</strain>
    </source>
</reference>
<keyword evidence="2" id="KW-1185">Reference proteome</keyword>
<sequence length="216" mass="24124">MTRYLLEDGKTARCWWRHSGRGVGRDVRHAVCGSCCRSLEDVVEATSEAFDSCSHQMSRFILEGAQAAESMSSTLTDFPAPERRPFIPCRPPSIDRPSSSPANAVNGCEHLEEIRQYKPRSKLEEVLTSALTNLVSTVHSSQMLFLLFTVRNKHRWILLAPCKIATAGGHSHRKRGDFGRASTREKAARSGCAHMEPQLSLMFLKSAARLIQRNGR</sequence>